<sequence>MSSNQSSHVRNGALTSEDLKTDSVPDTSRERDDETEENNESLAFPPKEEVTSEERQTGCESNPETNVRPQSYVSYGTKNKSTAKSTPQSSKYKKDKKKSSEPSTVVYQISNSNGIHIGPDLKMTIVQNSPSTKAQPAPKENKTTRGLLESKRQVTRDNMRLIAPHVGQNWREVGRTLKLTDGRLEQIEQDHYKEGMKEVVYQILLEWMRVNGSDARLGELTNALWVSCEYSAVRKLEEWAKESSLF</sequence>
<dbReference type="Pfam" id="PF00531">
    <property type="entry name" value="Death"/>
    <property type="match status" value="1"/>
</dbReference>
<dbReference type="CDD" id="cd01670">
    <property type="entry name" value="Death"/>
    <property type="match status" value="1"/>
</dbReference>
<dbReference type="Proteomes" id="UP000502823">
    <property type="component" value="Unassembled WGS sequence"/>
</dbReference>
<protein>
    <recommendedName>
        <fullName evidence="2">Death domain-containing protein</fullName>
    </recommendedName>
</protein>
<feature type="region of interest" description="Disordered" evidence="1">
    <location>
        <begin position="1"/>
        <end position="103"/>
    </location>
</feature>
<dbReference type="InterPro" id="IPR011029">
    <property type="entry name" value="DEATH-like_dom_sf"/>
</dbReference>
<gene>
    <name evidence="3" type="ORF">Cfor_00939</name>
</gene>
<dbReference type="SUPFAM" id="SSF47986">
    <property type="entry name" value="DEATH domain"/>
    <property type="match status" value="1"/>
</dbReference>
<proteinExistence type="predicted"/>
<accession>A0A6L2PN75</accession>
<evidence type="ECO:0000313" key="3">
    <source>
        <dbReference type="EMBL" id="GFG32960.1"/>
    </source>
</evidence>
<evidence type="ECO:0000259" key="2">
    <source>
        <dbReference type="PROSITE" id="PS50017"/>
    </source>
</evidence>
<dbReference type="InterPro" id="IPR000488">
    <property type="entry name" value="Death_dom"/>
</dbReference>
<evidence type="ECO:0000256" key="1">
    <source>
        <dbReference type="SAM" id="MobiDB-lite"/>
    </source>
</evidence>
<evidence type="ECO:0000313" key="4">
    <source>
        <dbReference type="Proteomes" id="UP000502823"/>
    </source>
</evidence>
<feature type="compositionally biased region" description="Basic and acidic residues" evidence="1">
    <location>
        <begin position="17"/>
        <end position="32"/>
    </location>
</feature>
<dbReference type="GO" id="GO:0007165">
    <property type="term" value="P:signal transduction"/>
    <property type="evidence" value="ECO:0007669"/>
    <property type="project" value="InterPro"/>
</dbReference>
<dbReference type="PROSITE" id="PS50017">
    <property type="entry name" value="DEATH_DOMAIN"/>
    <property type="match status" value="1"/>
</dbReference>
<dbReference type="FunCoup" id="A0A6L2PN75">
    <property type="interactions" value="36"/>
</dbReference>
<name>A0A6L2PN75_COPFO</name>
<dbReference type="OrthoDB" id="535509at2759"/>
<organism evidence="3 4">
    <name type="scientific">Coptotermes formosanus</name>
    <name type="common">Formosan subterranean termite</name>
    <dbReference type="NCBI Taxonomy" id="36987"/>
    <lineage>
        <taxon>Eukaryota</taxon>
        <taxon>Metazoa</taxon>
        <taxon>Ecdysozoa</taxon>
        <taxon>Arthropoda</taxon>
        <taxon>Hexapoda</taxon>
        <taxon>Insecta</taxon>
        <taxon>Pterygota</taxon>
        <taxon>Neoptera</taxon>
        <taxon>Polyneoptera</taxon>
        <taxon>Dictyoptera</taxon>
        <taxon>Blattodea</taxon>
        <taxon>Blattoidea</taxon>
        <taxon>Termitoidae</taxon>
        <taxon>Rhinotermitidae</taxon>
        <taxon>Coptotermes</taxon>
    </lineage>
</organism>
<dbReference type="EMBL" id="BLKM01008244">
    <property type="protein sequence ID" value="GFG32960.1"/>
    <property type="molecule type" value="Genomic_DNA"/>
</dbReference>
<keyword evidence="4" id="KW-1185">Reference proteome</keyword>
<feature type="compositionally biased region" description="Polar residues" evidence="1">
    <location>
        <begin position="58"/>
        <end position="88"/>
    </location>
</feature>
<dbReference type="AlphaFoldDB" id="A0A6L2PN75"/>
<reference evidence="4" key="1">
    <citation type="submission" date="2020-01" db="EMBL/GenBank/DDBJ databases">
        <title>Draft genome sequence of the Termite Coptotermes fromosanus.</title>
        <authorList>
            <person name="Itakura S."/>
            <person name="Yosikawa Y."/>
            <person name="Umezawa K."/>
        </authorList>
    </citation>
    <scope>NUCLEOTIDE SEQUENCE [LARGE SCALE GENOMIC DNA]</scope>
</reference>
<feature type="compositionally biased region" description="Basic and acidic residues" evidence="1">
    <location>
        <begin position="46"/>
        <end position="57"/>
    </location>
</feature>
<dbReference type="SMART" id="SM00005">
    <property type="entry name" value="DEATH"/>
    <property type="match status" value="1"/>
</dbReference>
<feature type="domain" description="Death" evidence="2">
    <location>
        <begin position="155"/>
        <end position="240"/>
    </location>
</feature>
<dbReference type="Gene3D" id="1.10.533.10">
    <property type="entry name" value="Death Domain, Fas"/>
    <property type="match status" value="1"/>
</dbReference>
<comment type="caution">
    <text evidence="3">The sequence shown here is derived from an EMBL/GenBank/DDBJ whole genome shotgun (WGS) entry which is preliminary data.</text>
</comment>
<dbReference type="InParanoid" id="A0A6L2PN75"/>